<dbReference type="EMBL" id="HBEO01019892">
    <property type="protein sequence ID" value="CAD8489581.1"/>
    <property type="molecule type" value="Transcribed_RNA"/>
</dbReference>
<sequence length="206" mass="22594">MNRGNPAQQGAETQVDEFLSRSLQTILSVVRAANGLKVEQEGNSNVLVLCDDDDDDEEEDARSSWDKQKARSSPDRFATQSKGRIGSLSCSLLSREGGLLEESLPDCPRLSVARTSSQEVARQVEEIIDAAPLLPLPIMKSLSARAEEHEPSQEMLACRKDRFGPNGATWRMTTSTRSASRLKACMAFDKDIGRHAPCLSPSPHLQ</sequence>
<accession>A0A7S0EMK6</accession>
<feature type="compositionally biased region" description="Acidic residues" evidence="1">
    <location>
        <begin position="50"/>
        <end position="60"/>
    </location>
</feature>
<reference evidence="2" key="1">
    <citation type="submission" date="2021-01" db="EMBL/GenBank/DDBJ databases">
        <authorList>
            <person name="Corre E."/>
            <person name="Pelletier E."/>
            <person name="Niang G."/>
            <person name="Scheremetjew M."/>
            <person name="Finn R."/>
            <person name="Kale V."/>
            <person name="Holt S."/>
            <person name="Cochrane G."/>
            <person name="Meng A."/>
            <person name="Brown T."/>
            <person name="Cohen L."/>
        </authorList>
    </citation>
    <scope>NUCLEOTIDE SEQUENCE</scope>
    <source>
        <strain evidence="2">CCMP325</strain>
    </source>
</reference>
<dbReference type="AlphaFoldDB" id="A0A7S0EMK6"/>
<proteinExistence type="predicted"/>
<protein>
    <submittedName>
        <fullName evidence="2">Uncharacterized protein</fullName>
    </submittedName>
</protein>
<evidence type="ECO:0000256" key="1">
    <source>
        <dbReference type="SAM" id="MobiDB-lite"/>
    </source>
</evidence>
<organism evidence="2">
    <name type="scientific">Hanusia phi</name>
    <dbReference type="NCBI Taxonomy" id="3032"/>
    <lineage>
        <taxon>Eukaryota</taxon>
        <taxon>Cryptophyceae</taxon>
        <taxon>Pyrenomonadales</taxon>
        <taxon>Geminigeraceae</taxon>
        <taxon>Hanusia</taxon>
    </lineage>
</organism>
<gene>
    <name evidence="2" type="ORF">HPHI1048_LOCUS13448</name>
</gene>
<evidence type="ECO:0000313" key="2">
    <source>
        <dbReference type="EMBL" id="CAD8489581.1"/>
    </source>
</evidence>
<feature type="compositionally biased region" description="Basic and acidic residues" evidence="1">
    <location>
        <begin position="61"/>
        <end position="74"/>
    </location>
</feature>
<name>A0A7S0EMK6_9CRYP</name>
<feature type="region of interest" description="Disordered" evidence="1">
    <location>
        <begin position="48"/>
        <end position="82"/>
    </location>
</feature>